<dbReference type="EMBL" id="BPQP01000088">
    <property type="protein sequence ID" value="GJD97337.1"/>
    <property type="molecule type" value="Genomic_DNA"/>
</dbReference>
<comment type="caution">
    <text evidence="1">The sequence shown here is derived from an EMBL/GenBank/DDBJ whole genome shotgun (WGS) entry which is preliminary data.</text>
</comment>
<protein>
    <submittedName>
        <fullName evidence="1">Uncharacterized protein</fullName>
    </submittedName>
</protein>
<reference evidence="1" key="2">
    <citation type="submission" date="2021-08" db="EMBL/GenBank/DDBJ databases">
        <authorList>
            <person name="Tani A."/>
            <person name="Ola A."/>
            <person name="Ogura Y."/>
            <person name="Katsura K."/>
            <person name="Hayashi T."/>
        </authorList>
    </citation>
    <scope>NUCLEOTIDE SEQUENCE</scope>
    <source>
        <strain evidence="1">DSM 19015</strain>
    </source>
</reference>
<gene>
    <name evidence="1" type="ORF">OCOJLMKI_4566</name>
</gene>
<evidence type="ECO:0000313" key="2">
    <source>
        <dbReference type="Proteomes" id="UP001055125"/>
    </source>
</evidence>
<evidence type="ECO:0000313" key="1">
    <source>
        <dbReference type="EMBL" id="GJD97337.1"/>
    </source>
</evidence>
<organism evidence="1 2">
    <name type="scientific">Methylobacterium iners</name>
    <dbReference type="NCBI Taxonomy" id="418707"/>
    <lineage>
        <taxon>Bacteria</taxon>
        <taxon>Pseudomonadati</taxon>
        <taxon>Pseudomonadota</taxon>
        <taxon>Alphaproteobacteria</taxon>
        <taxon>Hyphomicrobiales</taxon>
        <taxon>Methylobacteriaceae</taxon>
        <taxon>Methylobacterium</taxon>
    </lineage>
</organism>
<proteinExistence type="predicted"/>
<reference evidence="1" key="1">
    <citation type="journal article" date="2021" name="Front. Microbiol.">
        <title>Comprehensive Comparative Genomics and Phenotyping of Methylobacterium Species.</title>
        <authorList>
            <person name="Alessa O."/>
            <person name="Ogura Y."/>
            <person name="Fujitani Y."/>
            <person name="Takami H."/>
            <person name="Hayashi T."/>
            <person name="Sahin N."/>
            <person name="Tani A."/>
        </authorList>
    </citation>
    <scope>NUCLEOTIDE SEQUENCE</scope>
    <source>
        <strain evidence="1">DSM 19015</strain>
    </source>
</reference>
<dbReference type="Proteomes" id="UP001055125">
    <property type="component" value="Unassembled WGS sequence"/>
</dbReference>
<keyword evidence="2" id="KW-1185">Reference proteome</keyword>
<sequence length="61" mass="6825">MNVAAGERVQVSIPCVTFTFANRSMPAYAGEEYAEVDLWGVVRFNIRWHVARRARGAIARG</sequence>
<name>A0ABQ4S5B3_9HYPH</name>
<accession>A0ABQ4S5B3</accession>